<feature type="compositionally biased region" description="Polar residues" evidence="1">
    <location>
        <begin position="75"/>
        <end position="94"/>
    </location>
</feature>
<name>A0ABD5PT20_9EURY</name>
<keyword evidence="2" id="KW-0472">Membrane</keyword>
<comment type="caution">
    <text evidence="3">The sequence shown here is derived from an EMBL/GenBank/DDBJ whole genome shotgun (WGS) entry which is preliminary data.</text>
</comment>
<dbReference type="RefSeq" id="WP_250138520.1">
    <property type="nucleotide sequence ID" value="NZ_JALIQP010000001.1"/>
</dbReference>
<evidence type="ECO:0000313" key="4">
    <source>
        <dbReference type="Proteomes" id="UP001595898"/>
    </source>
</evidence>
<evidence type="ECO:0000313" key="3">
    <source>
        <dbReference type="EMBL" id="MFC4543709.1"/>
    </source>
</evidence>
<reference evidence="3 4" key="1">
    <citation type="journal article" date="2019" name="Int. J. Syst. Evol. Microbiol.">
        <title>The Global Catalogue of Microorganisms (GCM) 10K type strain sequencing project: providing services to taxonomists for standard genome sequencing and annotation.</title>
        <authorList>
            <consortium name="The Broad Institute Genomics Platform"/>
            <consortium name="The Broad Institute Genome Sequencing Center for Infectious Disease"/>
            <person name="Wu L."/>
            <person name="Ma J."/>
        </authorList>
    </citation>
    <scope>NUCLEOTIDE SEQUENCE [LARGE SCALE GENOMIC DNA]</scope>
    <source>
        <strain evidence="3 4">WLHS5</strain>
    </source>
</reference>
<protein>
    <recommendedName>
        <fullName evidence="5">Flagellin</fullName>
    </recommendedName>
</protein>
<evidence type="ECO:0000256" key="1">
    <source>
        <dbReference type="SAM" id="MobiDB-lite"/>
    </source>
</evidence>
<keyword evidence="4" id="KW-1185">Reference proteome</keyword>
<keyword evidence="2" id="KW-1133">Transmembrane helix</keyword>
<feature type="transmembrane region" description="Helical" evidence="2">
    <location>
        <begin position="12"/>
        <end position="35"/>
    </location>
</feature>
<gene>
    <name evidence="3" type="ORF">ACFO5R_17420</name>
</gene>
<dbReference type="Pfam" id="PF23959">
    <property type="entry name" value="DUF7288"/>
    <property type="match status" value="1"/>
</dbReference>
<dbReference type="EMBL" id="JBHSFA010000009">
    <property type="protein sequence ID" value="MFC4543709.1"/>
    <property type="molecule type" value="Genomic_DNA"/>
</dbReference>
<sequence>MRGQTDRAQAYTLEGFIGAMILLLAVLFALQAVVITPTTGGLADRTVQAQLQQESQDALAVATQDGNLSETVRNWNSSQGDNGQFHNATEASSPEQDEQTYGPDEFANQSRLGAILQDRYTNDGWSYNVELVYENEDGDGFDSTHLVYQGSPPSDAFTASHVVTLYENQTVMEGNESFLEDAHDDGYPIPPVDTSDSGIYNLVEVRVIIW</sequence>
<accession>A0ABD5PT20</accession>
<keyword evidence="2" id="KW-0812">Transmembrane</keyword>
<dbReference type="AlphaFoldDB" id="A0ABD5PT20"/>
<dbReference type="Proteomes" id="UP001595898">
    <property type="component" value="Unassembled WGS sequence"/>
</dbReference>
<organism evidence="3 4">
    <name type="scientific">Halosolutus amylolyticus</name>
    <dbReference type="NCBI Taxonomy" id="2932267"/>
    <lineage>
        <taxon>Archaea</taxon>
        <taxon>Methanobacteriati</taxon>
        <taxon>Methanobacteriota</taxon>
        <taxon>Stenosarchaea group</taxon>
        <taxon>Halobacteria</taxon>
        <taxon>Halobacteriales</taxon>
        <taxon>Natrialbaceae</taxon>
        <taxon>Halosolutus</taxon>
    </lineage>
</organism>
<feature type="region of interest" description="Disordered" evidence="1">
    <location>
        <begin position="75"/>
        <end position="104"/>
    </location>
</feature>
<evidence type="ECO:0008006" key="5">
    <source>
        <dbReference type="Google" id="ProtNLM"/>
    </source>
</evidence>
<proteinExistence type="predicted"/>
<evidence type="ECO:0000256" key="2">
    <source>
        <dbReference type="SAM" id="Phobius"/>
    </source>
</evidence>
<dbReference type="InterPro" id="IPR055712">
    <property type="entry name" value="DUF7288"/>
</dbReference>